<dbReference type="GO" id="GO:0046933">
    <property type="term" value="F:proton-transporting ATP synthase activity, rotational mechanism"/>
    <property type="evidence" value="ECO:0007669"/>
    <property type="project" value="UniProtKB-UniRule"/>
</dbReference>
<dbReference type="Pfam" id="PF02823">
    <property type="entry name" value="ATP-synt_DE_N"/>
    <property type="match status" value="1"/>
</dbReference>
<dbReference type="HAMAP" id="MF_00530">
    <property type="entry name" value="ATP_synth_epsil_bac"/>
    <property type="match status" value="1"/>
</dbReference>
<comment type="function">
    <text evidence="8 9">Produces ATP from ADP in the presence of a proton gradient across the membrane.</text>
</comment>
<comment type="subunit">
    <text evidence="8 9">F-type ATPases have 2 components, CF(1) - the catalytic core - and CF(0) - the membrane proton channel. CF(1) has five subunits: alpha(3), beta(3), gamma(1), delta(1), epsilon(1). CF(0) has three main subunits: a, b and c.</text>
</comment>
<evidence type="ECO:0000256" key="6">
    <source>
        <dbReference type="ARBA" id="ARBA00023196"/>
    </source>
</evidence>
<dbReference type="InterPro" id="IPR001469">
    <property type="entry name" value="ATP_synth_F1_dsu/esu"/>
</dbReference>
<evidence type="ECO:0000256" key="4">
    <source>
        <dbReference type="ARBA" id="ARBA00023065"/>
    </source>
</evidence>
<keyword evidence="3 8" id="KW-0813">Transport</keyword>
<protein>
    <recommendedName>
        <fullName evidence="8 9">ATP synthase epsilon chain, chloroplastic</fullName>
    </recommendedName>
    <alternativeName>
        <fullName evidence="8">ATP synthase F1 sector epsilon subunit</fullName>
    </alternativeName>
    <alternativeName>
        <fullName evidence="8">F-ATPase epsilon subunit</fullName>
    </alternativeName>
</protein>
<dbReference type="InterPro" id="IPR036771">
    <property type="entry name" value="ATPsynth_dsu/esu_N"/>
</dbReference>
<dbReference type="NCBIfam" id="TIGR01216">
    <property type="entry name" value="ATP_synt_epsi"/>
    <property type="match status" value="1"/>
</dbReference>
<keyword evidence="8 9" id="KW-0793">Thylakoid</keyword>
<keyword evidence="7 8" id="KW-0066">ATP synthesis</keyword>
<evidence type="ECO:0000256" key="5">
    <source>
        <dbReference type="ARBA" id="ARBA00023136"/>
    </source>
</evidence>
<feature type="coiled-coil region" evidence="10">
    <location>
        <begin position="98"/>
        <end position="125"/>
    </location>
</feature>
<keyword evidence="9 12" id="KW-0934">Plastid</keyword>
<keyword evidence="8 9" id="KW-0375">Hydrogen ion transport</keyword>
<dbReference type="InterPro" id="IPR020546">
    <property type="entry name" value="ATP_synth_F1_dsu/esu_N"/>
</dbReference>
<name>I6NIR9_9EUGL</name>
<keyword evidence="6 8" id="KW-0139">CF(1)</keyword>
<evidence type="ECO:0000256" key="3">
    <source>
        <dbReference type="ARBA" id="ARBA00022448"/>
    </source>
</evidence>
<dbReference type="EMBL" id="JN674636">
    <property type="protein sequence ID" value="AEW12960.2"/>
    <property type="molecule type" value="Genomic_DNA"/>
</dbReference>
<evidence type="ECO:0000256" key="2">
    <source>
        <dbReference type="ARBA" id="ARBA00005712"/>
    </source>
</evidence>
<dbReference type="GO" id="GO:0005524">
    <property type="term" value="F:ATP binding"/>
    <property type="evidence" value="ECO:0007669"/>
    <property type="project" value="UniProtKB-UniRule"/>
</dbReference>
<dbReference type="SUPFAM" id="SSF51344">
    <property type="entry name" value="Epsilon subunit of F1F0-ATP synthase N-terminal domain"/>
    <property type="match status" value="1"/>
</dbReference>
<keyword evidence="5 8" id="KW-0472">Membrane</keyword>
<geneLocation type="chloroplast" evidence="12"/>
<dbReference type="PANTHER" id="PTHR13822:SF10">
    <property type="entry name" value="ATP SYNTHASE EPSILON CHAIN, CHLOROPLASTIC"/>
    <property type="match status" value="1"/>
</dbReference>
<evidence type="ECO:0000313" key="12">
    <source>
        <dbReference type="EMBL" id="AEW12960.2"/>
    </source>
</evidence>
<reference evidence="12" key="1">
    <citation type="journal article" date="2013" name="J. Eukaryot. Microbiol.">
        <title>Tracing patterns of chloroplast evolution in euglenoids: contributions from Colacium vesiculosum and Strombomonas acuminata (Euglenophyta).</title>
        <authorList>
            <person name="Wiegert K.E."/>
            <person name="Bennett M.S."/>
            <person name="Triemer R.E."/>
        </authorList>
    </citation>
    <scope>NUCLEOTIDE SEQUENCE</scope>
</reference>
<evidence type="ECO:0000256" key="1">
    <source>
        <dbReference type="ARBA" id="ARBA00004170"/>
    </source>
</evidence>
<comment type="subcellular location">
    <subcellularLocation>
        <location evidence="1">Membrane</location>
        <topology evidence="1">Peripheral membrane protein</topology>
    </subcellularLocation>
    <subcellularLocation>
        <location evidence="8">Plastid</location>
        <location evidence="8">Chloroplast thylakoid membrane</location>
        <topology evidence="8">Peripheral membrane protein</topology>
    </subcellularLocation>
</comment>
<keyword evidence="12" id="KW-0150">Chloroplast</keyword>
<comment type="similarity">
    <text evidence="2 8 9">Belongs to the ATPase epsilon chain family.</text>
</comment>
<dbReference type="GO" id="GO:0045259">
    <property type="term" value="C:proton-transporting ATP synthase complex"/>
    <property type="evidence" value="ECO:0007669"/>
    <property type="project" value="UniProtKB-KW"/>
</dbReference>
<dbReference type="PANTHER" id="PTHR13822">
    <property type="entry name" value="ATP SYNTHASE DELTA/EPSILON CHAIN"/>
    <property type="match status" value="1"/>
</dbReference>
<keyword evidence="4 8" id="KW-0406">Ion transport</keyword>
<dbReference type="AlphaFoldDB" id="I6NIR9"/>
<feature type="domain" description="ATP synthase F1 complex delta/epsilon subunit N-terminal" evidence="11">
    <location>
        <begin position="3"/>
        <end position="83"/>
    </location>
</feature>
<dbReference type="CDD" id="cd12152">
    <property type="entry name" value="F1-ATPase_delta"/>
    <property type="match status" value="1"/>
</dbReference>
<keyword evidence="10" id="KW-0175">Coiled coil</keyword>
<dbReference type="GO" id="GO:0009535">
    <property type="term" value="C:chloroplast thylakoid membrane"/>
    <property type="evidence" value="ECO:0007669"/>
    <property type="project" value="UniProtKB-SubCell"/>
</dbReference>
<organism evidence="12">
    <name type="scientific">Colacium vesiculosum</name>
    <dbReference type="NCBI Taxonomy" id="102910"/>
    <lineage>
        <taxon>Eukaryota</taxon>
        <taxon>Discoba</taxon>
        <taxon>Euglenozoa</taxon>
        <taxon>Euglenida</taxon>
        <taxon>Spirocuta</taxon>
        <taxon>Euglenophyceae</taxon>
        <taxon>Euglenales</taxon>
        <taxon>Euglenaceae</taxon>
        <taxon>Colacium</taxon>
    </lineage>
</organism>
<sequence length="134" mass="14956">MNLEVSIIIPDRIFWKDDVKEIILPTLSGQMGVLKGHIPLLTGLDIGLVLVRTASQLNWISIVVTGGFALINNDKITILVNEAELGSTIKFDEAESSFLASKLKLENVANEREKLEANAQFKKARARFMRFKIC</sequence>
<accession>I6NIR9</accession>
<evidence type="ECO:0000259" key="11">
    <source>
        <dbReference type="Pfam" id="PF02823"/>
    </source>
</evidence>
<evidence type="ECO:0000256" key="10">
    <source>
        <dbReference type="SAM" id="Coils"/>
    </source>
</evidence>
<evidence type="ECO:0000256" key="8">
    <source>
        <dbReference type="HAMAP-Rule" id="MF_00530"/>
    </source>
</evidence>
<evidence type="ECO:0000256" key="7">
    <source>
        <dbReference type="ARBA" id="ARBA00023310"/>
    </source>
</evidence>
<dbReference type="Gene3D" id="2.60.15.10">
    <property type="entry name" value="F0F1 ATP synthase delta/epsilon subunit, N-terminal"/>
    <property type="match status" value="1"/>
</dbReference>
<evidence type="ECO:0000256" key="9">
    <source>
        <dbReference type="RuleBase" id="RU003655"/>
    </source>
</evidence>
<gene>
    <name evidence="8 12" type="primary">atpE</name>
</gene>
<proteinExistence type="inferred from homology"/>